<feature type="transmembrane region" description="Helical" evidence="2">
    <location>
        <begin position="12"/>
        <end position="33"/>
    </location>
</feature>
<dbReference type="Proteomes" id="UP000245765">
    <property type="component" value="Unassembled WGS sequence"/>
</dbReference>
<keyword evidence="2" id="KW-1133">Transmembrane helix</keyword>
<proteinExistence type="predicted"/>
<dbReference type="AlphaFoldDB" id="A0A317FME5"/>
<reference evidence="4" key="1">
    <citation type="submission" date="2018-05" db="EMBL/GenBank/DDBJ databases">
        <authorList>
            <person name="Du Z."/>
            <person name="Wang X."/>
        </authorList>
    </citation>
    <scope>NUCLEOTIDE SEQUENCE [LARGE SCALE GENOMIC DNA]</scope>
    <source>
        <strain evidence="4">CQN31</strain>
    </source>
</reference>
<sequence>MTHHRTHRGTAGWMAGGLGWFSIGLGLMEVAAARPLARGLGLRGQETLLRAFGLREIANGVGLLTAADRRPWMQGRIAGDALDIATLLAFARRSRNPAALAVGVAAVLGVTVLDLVCAEALRSEEADRETRARAVRAYAGRSGFPGGTQGARGAARNFEPPDDFRIPDPLRPWRAA</sequence>
<feature type="region of interest" description="Disordered" evidence="1">
    <location>
        <begin position="140"/>
        <end position="176"/>
    </location>
</feature>
<keyword evidence="2" id="KW-0812">Transmembrane</keyword>
<dbReference type="OrthoDB" id="6166765at2"/>
<keyword evidence="2" id="KW-0472">Membrane</keyword>
<dbReference type="RefSeq" id="WP_109869309.1">
    <property type="nucleotide sequence ID" value="NZ_QGNA01000001.1"/>
</dbReference>
<protein>
    <submittedName>
        <fullName evidence="3">Cyclase dehydrase</fullName>
    </submittedName>
</protein>
<gene>
    <name evidence="3" type="ORF">DFH01_05335</name>
</gene>
<evidence type="ECO:0000313" key="3">
    <source>
        <dbReference type="EMBL" id="PWS38688.1"/>
    </source>
</evidence>
<comment type="caution">
    <text evidence="3">The sequence shown here is derived from an EMBL/GenBank/DDBJ whole genome shotgun (WGS) entry which is preliminary data.</text>
</comment>
<evidence type="ECO:0000256" key="1">
    <source>
        <dbReference type="SAM" id="MobiDB-lite"/>
    </source>
</evidence>
<keyword evidence="4" id="KW-1185">Reference proteome</keyword>
<accession>A0A317FME5</accession>
<dbReference type="EMBL" id="QGNA01000001">
    <property type="protein sequence ID" value="PWS38688.1"/>
    <property type="molecule type" value="Genomic_DNA"/>
</dbReference>
<organism evidence="3 4">
    <name type="scientific">Falsiroseomonas bella</name>
    <dbReference type="NCBI Taxonomy" id="2184016"/>
    <lineage>
        <taxon>Bacteria</taxon>
        <taxon>Pseudomonadati</taxon>
        <taxon>Pseudomonadota</taxon>
        <taxon>Alphaproteobacteria</taxon>
        <taxon>Acetobacterales</taxon>
        <taxon>Roseomonadaceae</taxon>
        <taxon>Falsiroseomonas</taxon>
    </lineage>
</organism>
<evidence type="ECO:0000256" key="2">
    <source>
        <dbReference type="SAM" id="Phobius"/>
    </source>
</evidence>
<name>A0A317FME5_9PROT</name>
<evidence type="ECO:0000313" key="4">
    <source>
        <dbReference type="Proteomes" id="UP000245765"/>
    </source>
</evidence>